<dbReference type="OrthoDB" id="3569339at2759"/>
<proteinExistence type="predicted"/>
<dbReference type="EMBL" id="JH921428">
    <property type="protein sequence ID" value="EKD21171.1"/>
    <property type="molecule type" value="Genomic_DNA"/>
</dbReference>
<dbReference type="HOGENOM" id="CLU_476554_0_0_1"/>
<feature type="region of interest" description="Disordered" evidence="1">
    <location>
        <begin position="275"/>
        <end position="296"/>
    </location>
</feature>
<sequence length="572" mass="64051">MSTDRLTDLNLAKLRVEGSAQSNAPVRDQVSVVIQPTGRSGWSLYGGPPCIDAIPENVLAQIWGFYAAEGLDDARRTEAHFKVEVRNADPSIVERYPLPSDFDVQRIPEMFALLEVLQTRFICDKHYARGDPSYAYIELIFSPEADCRVAWEFGCHCVSDASSERPHSSSSESLSSEARHAAASEWTTASELRQMTRFSQLEAEQKRRYMKSRPMEGSFLTTESSSDTEDDSATFPAQPAHLSSAAPKRCNMTNARSNSAAEAGQLRNVSLRMKNGTDTLSPLRRPREASSSPKLTASYTVSLQGRVTESDPCWPDLTDVVPRRILDSMYDCFSPPHAHLDPAVKYSIELTFPLTRRADAEHYAEKIPKQVLRTVYDFCKDNIKPDEDLPTGPILGGHQGNAHDRGLDPSRLVKFRCEPQKPDQVVVMLDFDRPATDMNKKRWARRNEKRELAARGNTTVVVTPEAPYYDAMQNETCILLPEVTTGPYSWPRSQTFRQDMVEGRAGVPLFLDIGVLNLSRPWPCRCTGRTLDQPIYAEEIVNSWDPVMTVNPSEGEDVTKEMVAHITMGVEA</sequence>
<feature type="region of interest" description="Disordered" evidence="1">
    <location>
        <begin position="203"/>
        <end position="246"/>
    </location>
</feature>
<dbReference type="InterPro" id="IPR015889">
    <property type="entry name" value="Intradiol_dOase_core"/>
</dbReference>
<protein>
    <submittedName>
        <fullName evidence="2">Uncharacterized protein</fullName>
    </submittedName>
</protein>
<reference evidence="2 3" key="1">
    <citation type="journal article" date="2012" name="BMC Genomics">
        <title>Sequencing the genome of Marssonina brunnea reveals fungus-poplar co-evolution.</title>
        <authorList>
            <person name="Zhu S."/>
            <person name="Cao Y.-Z."/>
            <person name="Jiang C."/>
            <person name="Tan B.-Y."/>
            <person name="Wang Z."/>
            <person name="Feng S."/>
            <person name="Zhang L."/>
            <person name="Su X.-H."/>
            <person name="Brejova B."/>
            <person name="Vinar T."/>
            <person name="Xu M."/>
            <person name="Wang M.-X."/>
            <person name="Zhang S.-G."/>
            <person name="Huang M.-R."/>
            <person name="Wu R."/>
            <person name="Zhou Y."/>
        </authorList>
    </citation>
    <scope>NUCLEOTIDE SEQUENCE [LARGE SCALE GENOMIC DNA]</scope>
    <source>
        <strain evidence="2 3">MB_m1</strain>
    </source>
</reference>
<keyword evidence="3" id="KW-1185">Reference proteome</keyword>
<dbReference type="Proteomes" id="UP000006753">
    <property type="component" value="Unassembled WGS sequence"/>
</dbReference>
<name>K1X828_MARBU</name>
<evidence type="ECO:0000313" key="2">
    <source>
        <dbReference type="EMBL" id="EKD21171.1"/>
    </source>
</evidence>
<evidence type="ECO:0000256" key="1">
    <source>
        <dbReference type="SAM" id="MobiDB-lite"/>
    </source>
</evidence>
<feature type="region of interest" description="Disordered" evidence="1">
    <location>
        <begin position="162"/>
        <end position="187"/>
    </location>
</feature>
<dbReference type="KEGG" id="mbe:MBM_00284"/>
<dbReference type="InParanoid" id="K1X828"/>
<dbReference type="Gene3D" id="2.60.130.10">
    <property type="entry name" value="Aromatic compound dioxygenase"/>
    <property type="match status" value="1"/>
</dbReference>
<dbReference type="GO" id="GO:0005506">
    <property type="term" value="F:iron ion binding"/>
    <property type="evidence" value="ECO:0007669"/>
    <property type="project" value="InterPro"/>
</dbReference>
<organism evidence="2 3">
    <name type="scientific">Marssonina brunnea f. sp. multigermtubi (strain MB_m1)</name>
    <name type="common">Marssonina leaf spot fungus</name>
    <dbReference type="NCBI Taxonomy" id="1072389"/>
    <lineage>
        <taxon>Eukaryota</taxon>
        <taxon>Fungi</taxon>
        <taxon>Dikarya</taxon>
        <taxon>Ascomycota</taxon>
        <taxon>Pezizomycotina</taxon>
        <taxon>Leotiomycetes</taxon>
        <taxon>Helotiales</taxon>
        <taxon>Drepanopezizaceae</taxon>
        <taxon>Drepanopeziza</taxon>
    </lineage>
</organism>
<evidence type="ECO:0000313" key="3">
    <source>
        <dbReference type="Proteomes" id="UP000006753"/>
    </source>
</evidence>
<dbReference type="GO" id="GO:0016702">
    <property type="term" value="F:oxidoreductase activity, acting on single donors with incorporation of molecular oxygen, incorporation of two atoms of oxygen"/>
    <property type="evidence" value="ECO:0007669"/>
    <property type="project" value="InterPro"/>
</dbReference>
<accession>K1X828</accession>
<dbReference type="AlphaFoldDB" id="K1X828"/>
<gene>
    <name evidence="2" type="ORF">MBM_00284</name>
</gene>